<keyword evidence="1" id="KW-1133">Transmembrane helix</keyword>
<dbReference type="Pfam" id="PF19447">
    <property type="entry name" value="DUF5985"/>
    <property type="match status" value="1"/>
</dbReference>
<feature type="transmembrane region" description="Helical" evidence="1">
    <location>
        <begin position="5"/>
        <end position="25"/>
    </location>
</feature>
<name>A0A923SCK9_9BURK</name>
<feature type="transmembrane region" description="Helical" evidence="1">
    <location>
        <begin position="31"/>
        <end position="51"/>
    </location>
</feature>
<evidence type="ECO:0000313" key="3">
    <source>
        <dbReference type="Proteomes" id="UP000608513"/>
    </source>
</evidence>
<keyword evidence="3" id="KW-1185">Reference proteome</keyword>
<keyword evidence="1" id="KW-0472">Membrane</keyword>
<dbReference type="Proteomes" id="UP000608513">
    <property type="component" value="Unassembled WGS sequence"/>
</dbReference>
<evidence type="ECO:0000256" key="1">
    <source>
        <dbReference type="SAM" id="Phobius"/>
    </source>
</evidence>
<protein>
    <submittedName>
        <fullName evidence="2">Uncharacterized protein</fullName>
    </submittedName>
</protein>
<dbReference type="RefSeq" id="WP_187077818.1">
    <property type="nucleotide sequence ID" value="NZ_JACORT010000009.1"/>
</dbReference>
<sequence length="86" mass="9614">MASLIYALCALTSFTCLVLLWRSYVGTGSRLLFWSAACFLLLTTNNVLLVLDKIVFPVEVDLSMWRLVSALAAVVLLLFGLIWEED</sequence>
<feature type="transmembrane region" description="Helical" evidence="1">
    <location>
        <begin position="63"/>
        <end position="83"/>
    </location>
</feature>
<keyword evidence="1" id="KW-0812">Transmembrane</keyword>
<reference evidence="2" key="1">
    <citation type="submission" date="2020-08" db="EMBL/GenBank/DDBJ databases">
        <title>Ramlibacter sp. USB13 16S ribosomal RNA gene genome sequencing and assembly.</title>
        <authorList>
            <person name="Kang M."/>
        </authorList>
    </citation>
    <scope>NUCLEOTIDE SEQUENCE</scope>
    <source>
        <strain evidence="2">USB13</strain>
    </source>
</reference>
<organism evidence="2 3">
    <name type="scientific">Ramlibacter cellulosilyticus</name>
    <dbReference type="NCBI Taxonomy" id="2764187"/>
    <lineage>
        <taxon>Bacteria</taxon>
        <taxon>Pseudomonadati</taxon>
        <taxon>Pseudomonadota</taxon>
        <taxon>Betaproteobacteria</taxon>
        <taxon>Burkholderiales</taxon>
        <taxon>Comamonadaceae</taxon>
        <taxon>Ramlibacter</taxon>
    </lineage>
</organism>
<dbReference type="EMBL" id="JACORT010000009">
    <property type="protein sequence ID" value="MBC5785065.1"/>
    <property type="molecule type" value="Genomic_DNA"/>
</dbReference>
<dbReference type="InterPro" id="IPR046027">
    <property type="entry name" value="DUF5985"/>
</dbReference>
<gene>
    <name evidence="2" type="ORF">H8N03_19115</name>
</gene>
<proteinExistence type="predicted"/>
<dbReference type="AlphaFoldDB" id="A0A923SCK9"/>
<evidence type="ECO:0000313" key="2">
    <source>
        <dbReference type="EMBL" id="MBC5785065.1"/>
    </source>
</evidence>
<accession>A0A923SCK9</accession>
<comment type="caution">
    <text evidence="2">The sequence shown here is derived from an EMBL/GenBank/DDBJ whole genome shotgun (WGS) entry which is preliminary data.</text>
</comment>